<proteinExistence type="predicted"/>
<dbReference type="EMBL" id="LAZR01014772">
    <property type="protein sequence ID" value="KKM16015.1"/>
    <property type="molecule type" value="Genomic_DNA"/>
</dbReference>
<sequence length="31" mass="3705">MIWESLGNHYLYADAIQPYRVLYEKAKGDFL</sequence>
<dbReference type="AlphaFoldDB" id="A0A0F9KL83"/>
<name>A0A0F9KL83_9ZZZZ</name>
<accession>A0A0F9KL83</accession>
<evidence type="ECO:0000313" key="1">
    <source>
        <dbReference type="EMBL" id="KKM16015.1"/>
    </source>
</evidence>
<organism evidence="1">
    <name type="scientific">marine sediment metagenome</name>
    <dbReference type="NCBI Taxonomy" id="412755"/>
    <lineage>
        <taxon>unclassified sequences</taxon>
        <taxon>metagenomes</taxon>
        <taxon>ecological metagenomes</taxon>
    </lineage>
</organism>
<reference evidence="1" key="1">
    <citation type="journal article" date="2015" name="Nature">
        <title>Complex archaea that bridge the gap between prokaryotes and eukaryotes.</title>
        <authorList>
            <person name="Spang A."/>
            <person name="Saw J.H."/>
            <person name="Jorgensen S.L."/>
            <person name="Zaremba-Niedzwiedzka K."/>
            <person name="Martijn J."/>
            <person name="Lind A.E."/>
            <person name="van Eijk R."/>
            <person name="Schleper C."/>
            <person name="Guy L."/>
            <person name="Ettema T.J."/>
        </authorList>
    </citation>
    <scope>NUCLEOTIDE SEQUENCE</scope>
</reference>
<gene>
    <name evidence="1" type="ORF">LCGC14_1690140</name>
</gene>
<comment type="caution">
    <text evidence="1">The sequence shown here is derived from an EMBL/GenBank/DDBJ whole genome shotgun (WGS) entry which is preliminary data.</text>
</comment>
<protein>
    <submittedName>
        <fullName evidence="1">Uncharacterized protein</fullName>
    </submittedName>
</protein>